<gene>
    <name evidence="1" type="ORF">UFOVP71_144</name>
</gene>
<proteinExistence type="predicted"/>
<organism evidence="1">
    <name type="scientific">uncultured Caudovirales phage</name>
    <dbReference type="NCBI Taxonomy" id="2100421"/>
    <lineage>
        <taxon>Viruses</taxon>
        <taxon>Duplodnaviria</taxon>
        <taxon>Heunggongvirae</taxon>
        <taxon>Uroviricota</taxon>
        <taxon>Caudoviricetes</taxon>
        <taxon>Peduoviridae</taxon>
        <taxon>Maltschvirus</taxon>
        <taxon>Maltschvirus maltsch</taxon>
    </lineage>
</organism>
<reference evidence="1" key="1">
    <citation type="submission" date="2020-05" db="EMBL/GenBank/DDBJ databases">
        <authorList>
            <person name="Chiriac C."/>
            <person name="Salcher M."/>
            <person name="Ghai R."/>
            <person name="Kavagutti S V."/>
        </authorList>
    </citation>
    <scope>NUCLEOTIDE SEQUENCE</scope>
</reference>
<accession>A0A6J5T9N0</accession>
<evidence type="ECO:0000313" key="1">
    <source>
        <dbReference type="EMBL" id="CAB4241606.1"/>
    </source>
</evidence>
<name>A0A6J5T9N0_9CAUD</name>
<sequence length="60" mass="6735">MMKPSKTFKLSKTAKRMLCSIVNTESRNQFKRMMIQAELAAGVVIKREAKPLGGAPQVRK</sequence>
<dbReference type="EMBL" id="LR797824">
    <property type="protein sequence ID" value="CAB4241606.1"/>
    <property type="molecule type" value="Genomic_DNA"/>
</dbReference>
<protein>
    <submittedName>
        <fullName evidence="1">Uncharacterized protein</fullName>
    </submittedName>
</protein>